<dbReference type="Proteomes" id="UP000003692">
    <property type="component" value="Unassembled WGS sequence"/>
</dbReference>
<evidence type="ECO:0000313" key="1">
    <source>
        <dbReference type="EMBL" id="EFE23531.1"/>
    </source>
</evidence>
<sequence length="44" mass="5232">MGKTSSRFPPLSLYFMLGYGMTRRVTGKDGCHHQRRWVIPFPYR</sequence>
<comment type="caution">
    <text evidence="1">The sequence shown here is derived from an EMBL/GenBank/DDBJ whole genome shotgun (WGS) entry which is preliminary data.</text>
</comment>
<reference evidence="1 2" key="1">
    <citation type="submission" date="2010-02" db="EMBL/GenBank/DDBJ databases">
        <authorList>
            <person name="Weinstock G."/>
            <person name="Sodergren E."/>
            <person name="Clifton S."/>
            <person name="Fulton L."/>
            <person name="Fulton B."/>
            <person name="Courtney L."/>
            <person name="Fronick C."/>
            <person name="Harrison M."/>
            <person name="Strong C."/>
            <person name="Farmer C."/>
            <person name="Delahaunty K."/>
            <person name="Markovic C."/>
            <person name="Hall O."/>
            <person name="Minx P."/>
            <person name="Tomlinson C."/>
            <person name="Mitreva M."/>
            <person name="Nelson J."/>
            <person name="Hou S."/>
            <person name="Wollam A."/>
            <person name="Pepin K.H."/>
            <person name="Johnson M."/>
            <person name="Bhonagiri V."/>
            <person name="Zhang X."/>
            <person name="Suruliraj S."/>
            <person name="Warren W."/>
            <person name="Chinwalla A."/>
            <person name="Mardis E.R."/>
            <person name="Wilson R.K."/>
        </authorList>
    </citation>
    <scope>NUCLEOTIDE SEQUENCE [LARGE SCALE GENOMIC DNA]</scope>
    <source>
        <strain evidence="1 2">ATCC 23685</strain>
    </source>
</reference>
<organism evidence="1 2">
    <name type="scientific">Edwardsiella tarda ATCC 23685</name>
    <dbReference type="NCBI Taxonomy" id="500638"/>
    <lineage>
        <taxon>Bacteria</taxon>
        <taxon>Pseudomonadati</taxon>
        <taxon>Pseudomonadota</taxon>
        <taxon>Gammaproteobacteria</taxon>
        <taxon>Enterobacterales</taxon>
        <taxon>Hafniaceae</taxon>
        <taxon>Edwardsiella</taxon>
    </lineage>
</organism>
<evidence type="ECO:0000313" key="2">
    <source>
        <dbReference type="Proteomes" id="UP000003692"/>
    </source>
</evidence>
<proteinExistence type="predicted"/>
<name>D4F3W9_EDWTA</name>
<gene>
    <name evidence="1" type="ORF">EDWATA_01434</name>
</gene>
<dbReference type="EMBL" id="ADGK01000074">
    <property type="protein sequence ID" value="EFE23531.1"/>
    <property type="molecule type" value="Genomic_DNA"/>
</dbReference>
<dbReference type="HOGENOM" id="CLU_3215541_0_0_6"/>
<protein>
    <submittedName>
        <fullName evidence="1">Uncharacterized protein</fullName>
    </submittedName>
</protein>
<accession>D4F3W9</accession>
<dbReference type="AlphaFoldDB" id="D4F3W9"/>